<dbReference type="Pfam" id="PF09992">
    <property type="entry name" value="NAGPA"/>
    <property type="match status" value="1"/>
</dbReference>
<dbReference type="GO" id="GO:0016798">
    <property type="term" value="F:hydrolase activity, acting on glycosyl bonds"/>
    <property type="evidence" value="ECO:0007669"/>
    <property type="project" value="UniProtKB-KW"/>
</dbReference>
<dbReference type="PANTHER" id="PTHR40446:SF2">
    <property type="entry name" value="N-ACETYLGLUCOSAMINE-1-PHOSPHODIESTER ALPHA-N-ACETYLGLUCOSAMINIDASE"/>
    <property type="match status" value="1"/>
</dbReference>
<reference evidence="3" key="1">
    <citation type="submission" date="2022-09" db="EMBL/GenBank/DDBJ databases">
        <title>Tahibacter sp. nov., isolated from a fresh water.</title>
        <authorList>
            <person name="Baek J.H."/>
            <person name="Lee J.K."/>
            <person name="Kim J.M."/>
            <person name="Jeon C.O."/>
        </authorList>
    </citation>
    <scope>NUCLEOTIDE SEQUENCE</scope>
    <source>
        <strain evidence="3">W38</strain>
    </source>
</reference>
<feature type="chain" id="PRO_5046722225" evidence="1">
    <location>
        <begin position="32"/>
        <end position="484"/>
    </location>
</feature>
<protein>
    <submittedName>
        <fullName evidence="3">Phosphodiester glycosidase family protein</fullName>
    </submittedName>
</protein>
<organism evidence="3 4">
    <name type="scientific">Tahibacter amnicola</name>
    <dbReference type="NCBI Taxonomy" id="2976241"/>
    <lineage>
        <taxon>Bacteria</taxon>
        <taxon>Pseudomonadati</taxon>
        <taxon>Pseudomonadota</taxon>
        <taxon>Gammaproteobacteria</taxon>
        <taxon>Lysobacterales</taxon>
        <taxon>Rhodanobacteraceae</taxon>
        <taxon>Tahibacter</taxon>
    </lineage>
</organism>
<evidence type="ECO:0000313" key="4">
    <source>
        <dbReference type="Proteomes" id="UP001064632"/>
    </source>
</evidence>
<dbReference type="RefSeq" id="WP_261693830.1">
    <property type="nucleotide sequence ID" value="NZ_CP104694.1"/>
</dbReference>
<feature type="domain" description="Phosphodiester glycosidase" evidence="2">
    <location>
        <begin position="287"/>
        <end position="478"/>
    </location>
</feature>
<keyword evidence="3" id="KW-0326">Glycosidase</keyword>
<dbReference type="EMBL" id="CP104694">
    <property type="protein sequence ID" value="UXI66850.1"/>
    <property type="molecule type" value="Genomic_DNA"/>
</dbReference>
<accession>A0ABY6BES1</accession>
<feature type="signal peptide" evidence="1">
    <location>
        <begin position="1"/>
        <end position="31"/>
    </location>
</feature>
<dbReference type="InterPro" id="IPR018711">
    <property type="entry name" value="NAGPA"/>
</dbReference>
<evidence type="ECO:0000313" key="3">
    <source>
        <dbReference type="EMBL" id="UXI66850.1"/>
    </source>
</evidence>
<proteinExistence type="predicted"/>
<dbReference type="Proteomes" id="UP001064632">
    <property type="component" value="Chromosome"/>
</dbReference>
<keyword evidence="1" id="KW-0732">Signal</keyword>
<evidence type="ECO:0000259" key="2">
    <source>
        <dbReference type="Pfam" id="PF09992"/>
    </source>
</evidence>
<gene>
    <name evidence="3" type="ORF">N4264_19130</name>
</gene>
<keyword evidence="4" id="KW-1185">Reference proteome</keyword>
<dbReference type="PANTHER" id="PTHR40446">
    <property type="entry name" value="N-ACETYLGLUCOSAMINE-1-PHOSPHODIESTER ALPHA-N-ACETYLGLUCOSAMINIDASE"/>
    <property type="match status" value="1"/>
</dbReference>
<evidence type="ECO:0000256" key="1">
    <source>
        <dbReference type="SAM" id="SignalP"/>
    </source>
</evidence>
<keyword evidence="3" id="KW-0378">Hydrolase</keyword>
<sequence>MTLHNAPLRAAALRLCAAATLTGFALTPAYAQERCSTTVRATLAHGNTTADWRTDCPATSRDWIGLYRVGEVPGATPSLWWRYTQGSPAAAWSLPTPRQPGDYVFYYFRNDGYARSARSNTVSVSAQRCATATTASPAHLRPGERITVNWFTDCPTSSSDWVGVYANDGGVPAPHPIWLAPTGGGKSGTIYVDAPIGDATVTASYFPSGADQPAAASAPVQVGLGEGVRTYVQVGENPALKLWVVQLDLSNPRIGLRVLGGGADPDGNGPWQTRLATVPQIGSREGVDLAFNASFFSIDSTAPWPASGYVVDQPARSIGLTMTDGRAWPDHRPQPAGWPVLWTDRNGSAHITDASGVSLAQAHQAVSGNAWLVRDGKSVAPLDGVFAQRHPRTAACISADGASLTLMTVDGRQAASVGMTGPELANALLPWGCDRAINLDGGGSTTLLRRDTLLSPLRVLNRPSDGAPRPVANALGIYVLPDEP</sequence>
<name>A0ABY6BES1_9GAMM</name>